<gene>
    <name evidence="2" type="ORF">Pmani_001934</name>
    <name evidence="1" type="ORF">Pmani_032033</name>
</gene>
<proteinExistence type="predicted"/>
<dbReference type="EMBL" id="JAWZYT010004083">
    <property type="protein sequence ID" value="KAK4295398.1"/>
    <property type="molecule type" value="Genomic_DNA"/>
</dbReference>
<organism evidence="2 3">
    <name type="scientific">Petrolisthes manimaculis</name>
    <dbReference type="NCBI Taxonomy" id="1843537"/>
    <lineage>
        <taxon>Eukaryota</taxon>
        <taxon>Metazoa</taxon>
        <taxon>Ecdysozoa</taxon>
        <taxon>Arthropoda</taxon>
        <taxon>Crustacea</taxon>
        <taxon>Multicrustacea</taxon>
        <taxon>Malacostraca</taxon>
        <taxon>Eumalacostraca</taxon>
        <taxon>Eucarida</taxon>
        <taxon>Decapoda</taxon>
        <taxon>Pleocyemata</taxon>
        <taxon>Anomura</taxon>
        <taxon>Galatheoidea</taxon>
        <taxon>Porcellanidae</taxon>
        <taxon>Petrolisthes</taxon>
    </lineage>
</organism>
<dbReference type="EMBL" id="JAWZYT010000139">
    <property type="protein sequence ID" value="KAK4327603.1"/>
    <property type="molecule type" value="Genomic_DNA"/>
</dbReference>
<reference evidence="2" key="1">
    <citation type="submission" date="2023-11" db="EMBL/GenBank/DDBJ databases">
        <title>Genome assemblies of two species of porcelain crab, Petrolisthes cinctipes and Petrolisthes manimaculis (Anomura: Porcellanidae).</title>
        <authorList>
            <person name="Angst P."/>
        </authorList>
    </citation>
    <scope>NUCLEOTIDE SEQUENCE</scope>
    <source>
        <strain evidence="2">PB745_02</strain>
        <tissue evidence="2">Gill</tissue>
    </source>
</reference>
<keyword evidence="3" id="KW-1185">Reference proteome</keyword>
<dbReference type="Proteomes" id="UP001292094">
    <property type="component" value="Unassembled WGS sequence"/>
</dbReference>
<accession>A0AAE1UJU5</accession>
<evidence type="ECO:0000313" key="3">
    <source>
        <dbReference type="Proteomes" id="UP001292094"/>
    </source>
</evidence>
<evidence type="ECO:0000313" key="2">
    <source>
        <dbReference type="EMBL" id="KAK4327603.1"/>
    </source>
</evidence>
<evidence type="ECO:0000313" key="1">
    <source>
        <dbReference type="EMBL" id="KAK4295398.1"/>
    </source>
</evidence>
<name>A0AAE1UJU5_9EUCA</name>
<comment type="caution">
    <text evidence="2">The sequence shown here is derived from an EMBL/GenBank/DDBJ whole genome shotgun (WGS) entry which is preliminary data.</text>
</comment>
<dbReference type="AlphaFoldDB" id="A0AAE1UJU5"/>
<protein>
    <submittedName>
        <fullName evidence="2">Uncharacterized protein</fullName>
    </submittedName>
</protein>
<sequence length="109" mass="12995">MEDVTLECPSSSVDVNTLWLNYILTNYERKKYPRAQVFVQSFGFISDHVDSFNADLVMLYVKSTIKQTPETKLEKRKYNLTVKFLPQNPFQKQVIKHLRYHIKELQMYS</sequence>